<dbReference type="PROSITE" id="PS00973">
    <property type="entry name" value="USP_2"/>
    <property type="match status" value="1"/>
</dbReference>
<feature type="region of interest" description="Disordered" evidence="2">
    <location>
        <begin position="1303"/>
        <end position="1354"/>
    </location>
</feature>
<dbReference type="InterPro" id="IPR018200">
    <property type="entry name" value="USP_CS"/>
</dbReference>
<sequence length="1507" mass="165633">MSERLTCVTEMKKPSDGCSSSESIFQKRIEFPSTSKHSPVFSNGYSENFPLENLNPNSNYSQKSNSNGRVLSSLMEKNQCGDGLDPELSFRTTFRRIGAGLANLGNTCFLNSVLQCLTYTEPFAAYLQSGKHKSSCHISGFCALCAIQKHVRQEDAHEYMVNLLESMHKCCLPSGFASESPGAYEKSLVHKIFGGLLRSQVRCMECSYGSNKYDPFLDLSLEIANADSLHDALLDFTGVEQLDGGERHYQCQHCKQKVKAERQLTIHKAPYVLSIHLKRFGSLIPGQKINKKVKFSPTLDLKQFSSCTYEGGLRYTLYGVLVHAGWSTHSGHYYCYVRTSSGTWYLLDDDEIPFPIGMSFLRNLQVFEVCETDVLKQRAYMLFYVRDRRNHAPKKPVDMLTKGSSIPVSSPILTKSNTVPSDSMKESISKNPSVLTSQGSLMEGSAVAIGSLESSFKNVFDVCSIQHSSINHMRGESLPCINSVVEGGGTFSHPSSASSYPKTETKVINSHITSEGLPVIDSSVVKTQGSMSHPPGAKSNNICEDNGTIKDLTGSVATLSDCNVQEFCSTATDMEDENASLIEMESDKEASKVSGLGSDEVDLMQLSSQSGTEVSLCKKLSDAILSHPTGVKAEEKFVHKEIIKSSPVAAFPDCNTLQLIASKTSATDMEEGTSVIAMETSTAVSKEVSELRSDEVDSMRLSSLSGTEESLSKASGLTISVDKRNNIMSLPIDKTAEDINEQKETMNHLTWPSCQTPCLSGTEESLSKGSGLTISVDKRNNIMSLPIDKTAEDINEQKETMNDLTWSSCHTPCLSGTEGSSSNASELIIPVGQNDTIMSHPMEKTAEDINEQKETINDLTGPVATLPGCNVSTTSAIDMEHEKASVIEMEPKKTLSIELNKLGFDEVDLVQLSNQSGIKKSLCKKVNFLGPEIVGLVPFLSQYGTENVVCQSVRDFGPEEVDSRILSQSDSEEAICKGVSDFGPGEVISMQVSNQLGTENAVCQSIRDFRPGEVDSRPEEFDSRILSQSDTKEVICKGVNDFGPGEVISMQVSNQLGTENAVCQSIKDFRPEEVDSRILSQSDAEEVIYKGVSDFGPGEVISMQVSDQLGTENAVCQNIRDFRPEEVDSRILSQSDAAEAICKGVSDFVPVEVNLMQVSNQLGTEELCKSVSNLGSGEVGSKTLFGRQNTEYDENGDILNERSTSYQQNTEENGHTSVETMSVDTLIQSSMISRRDQKEGLNHLHCQKVLKPTKYLKKFQVASIRLSSSLFFREPSWIRRKKKNKKSKKRSLEGSKSIPNKIGENFISGLEPSTSEQTRTVAFDSSLSQRQKGSSGASKIHCRKTKRNDSYGDSSTKLVQVEFRERSGLNGGVLAMHEAPVKRSCSALASNCCHYKESDSSQERRSSVNDFMSMLTRGLEETTVSCWEEIDSHPSESLGSNKGQSTCMGYVSDDWNMEYDREKRKKVRGTKNSSSGRNAFQELATMKKRLKKAKMDQSSSGNRPFRI</sequence>
<dbReference type="PROSITE" id="PS00972">
    <property type="entry name" value="USP_1"/>
    <property type="match status" value="1"/>
</dbReference>
<organism evidence="4 5">
    <name type="scientific">Thalictrum thalictroides</name>
    <name type="common">Rue-anemone</name>
    <name type="synonym">Anemone thalictroides</name>
    <dbReference type="NCBI Taxonomy" id="46969"/>
    <lineage>
        <taxon>Eukaryota</taxon>
        <taxon>Viridiplantae</taxon>
        <taxon>Streptophyta</taxon>
        <taxon>Embryophyta</taxon>
        <taxon>Tracheophyta</taxon>
        <taxon>Spermatophyta</taxon>
        <taxon>Magnoliopsida</taxon>
        <taxon>Ranunculales</taxon>
        <taxon>Ranunculaceae</taxon>
        <taxon>Thalictroideae</taxon>
        <taxon>Thalictrum</taxon>
    </lineage>
</organism>
<feature type="region of interest" description="Disordered" evidence="2">
    <location>
        <begin position="1462"/>
        <end position="1507"/>
    </location>
</feature>
<dbReference type="InterPro" id="IPR050164">
    <property type="entry name" value="Peptidase_C19"/>
</dbReference>
<accession>A0A7J6UUL5</accession>
<evidence type="ECO:0000313" key="4">
    <source>
        <dbReference type="EMBL" id="KAF5175875.1"/>
    </source>
</evidence>
<dbReference type="InterPro" id="IPR028889">
    <property type="entry name" value="USP"/>
</dbReference>
<gene>
    <name evidence="4" type="ORF">FRX31_034531</name>
</gene>
<evidence type="ECO:0000313" key="5">
    <source>
        <dbReference type="Proteomes" id="UP000554482"/>
    </source>
</evidence>
<dbReference type="InterPro" id="IPR038765">
    <property type="entry name" value="Papain-like_cys_pep_sf"/>
</dbReference>
<dbReference type="EMBL" id="JABWDY010043496">
    <property type="protein sequence ID" value="KAF5175875.1"/>
    <property type="molecule type" value="Genomic_DNA"/>
</dbReference>
<feature type="compositionally biased region" description="Polar residues" evidence="2">
    <location>
        <begin position="1496"/>
        <end position="1507"/>
    </location>
</feature>
<dbReference type="CDD" id="cd02661">
    <property type="entry name" value="Peptidase_C19E"/>
    <property type="match status" value="1"/>
</dbReference>
<dbReference type="PANTHER" id="PTHR24006:SF663">
    <property type="entry name" value="UBIQUITIN CARBOXYL-TERMINAL HYDROLASE 23"/>
    <property type="match status" value="1"/>
</dbReference>
<feature type="domain" description="USP" evidence="3">
    <location>
        <begin position="99"/>
        <end position="387"/>
    </location>
</feature>
<dbReference type="PANTHER" id="PTHR24006">
    <property type="entry name" value="UBIQUITIN CARBOXYL-TERMINAL HYDROLASE"/>
    <property type="match status" value="1"/>
</dbReference>
<dbReference type="Proteomes" id="UP000554482">
    <property type="component" value="Unassembled WGS sequence"/>
</dbReference>
<name>A0A7J6UUL5_THATH</name>
<dbReference type="GO" id="GO:0005829">
    <property type="term" value="C:cytosol"/>
    <property type="evidence" value="ECO:0007669"/>
    <property type="project" value="TreeGrafter"/>
</dbReference>
<dbReference type="Pfam" id="PF00443">
    <property type="entry name" value="UCH"/>
    <property type="match status" value="2"/>
</dbReference>
<keyword evidence="5" id="KW-1185">Reference proteome</keyword>
<dbReference type="SUPFAM" id="SSF54001">
    <property type="entry name" value="Cysteine proteinases"/>
    <property type="match status" value="1"/>
</dbReference>
<dbReference type="OrthoDB" id="420187at2759"/>
<evidence type="ECO:0000256" key="2">
    <source>
        <dbReference type="SAM" id="MobiDB-lite"/>
    </source>
</evidence>
<dbReference type="InterPro" id="IPR001394">
    <property type="entry name" value="Peptidase_C19_UCH"/>
</dbReference>
<keyword evidence="4" id="KW-0378">Hydrolase</keyword>
<feature type="compositionally biased region" description="Polar residues" evidence="2">
    <location>
        <begin position="1311"/>
        <end position="1337"/>
    </location>
</feature>
<proteinExistence type="inferred from homology"/>
<protein>
    <submittedName>
        <fullName evidence="4">Ubiquitin carboxyl-terminal hydrolase</fullName>
    </submittedName>
</protein>
<dbReference type="GO" id="GO:0004843">
    <property type="term" value="F:cysteine-type deubiquitinase activity"/>
    <property type="evidence" value="ECO:0007669"/>
    <property type="project" value="InterPro"/>
</dbReference>
<dbReference type="GO" id="GO:0005634">
    <property type="term" value="C:nucleus"/>
    <property type="evidence" value="ECO:0007669"/>
    <property type="project" value="TreeGrafter"/>
</dbReference>
<evidence type="ECO:0000259" key="3">
    <source>
        <dbReference type="PROSITE" id="PS50235"/>
    </source>
</evidence>
<evidence type="ECO:0000256" key="1">
    <source>
        <dbReference type="ARBA" id="ARBA00009085"/>
    </source>
</evidence>
<comment type="similarity">
    <text evidence="1">Belongs to the peptidase C19 family.</text>
</comment>
<dbReference type="PROSITE" id="PS50235">
    <property type="entry name" value="USP_3"/>
    <property type="match status" value="1"/>
</dbReference>
<comment type="caution">
    <text evidence="4">The sequence shown here is derived from an EMBL/GenBank/DDBJ whole genome shotgun (WGS) entry which is preliminary data.</text>
</comment>
<reference evidence="4 5" key="1">
    <citation type="submission" date="2020-06" db="EMBL/GenBank/DDBJ databases">
        <title>Transcriptomic and genomic resources for Thalictrum thalictroides and T. hernandezii: Facilitating candidate gene discovery in an emerging model plant lineage.</title>
        <authorList>
            <person name="Arias T."/>
            <person name="Riano-Pachon D.M."/>
            <person name="Di Stilio V.S."/>
        </authorList>
    </citation>
    <scope>NUCLEOTIDE SEQUENCE [LARGE SCALE GENOMIC DNA]</scope>
    <source>
        <strain evidence="5">cv. WT478/WT964</strain>
        <tissue evidence="4">Leaves</tissue>
    </source>
</reference>
<dbReference type="Gene3D" id="3.90.70.10">
    <property type="entry name" value="Cysteine proteinases"/>
    <property type="match status" value="1"/>
</dbReference>
<dbReference type="GO" id="GO:0016579">
    <property type="term" value="P:protein deubiquitination"/>
    <property type="evidence" value="ECO:0007669"/>
    <property type="project" value="InterPro"/>
</dbReference>